<dbReference type="GO" id="GO:0002376">
    <property type="term" value="P:immune system process"/>
    <property type="evidence" value="ECO:0007669"/>
    <property type="project" value="UniProtKB-KW"/>
</dbReference>
<dbReference type="InterPro" id="IPR003599">
    <property type="entry name" value="Ig_sub"/>
</dbReference>
<keyword evidence="3" id="KW-0732">Signal</keyword>
<dbReference type="InterPro" id="IPR007110">
    <property type="entry name" value="Ig-like_dom"/>
</dbReference>
<evidence type="ECO:0000256" key="5">
    <source>
        <dbReference type="ARBA" id="ARBA00023136"/>
    </source>
</evidence>
<evidence type="ECO:0000313" key="10">
    <source>
        <dbReference type="Proteomes" id="UP000694421"/>
    </source>
</evidence>
<evidence type="ECO:0000313" key="9">
    <source>
        <dbReference type="Ensembl" id="ENSSMRP00000006294.1"/>
    </source>
</evidence>
<keyword evidence="5" id="KW-0472">Membrane</keyword>
<dbReference type="Proteomes" id="UP000694421">
    <property type="component" value="Unplaced"/>
</dbReference>
<dbReference type="InterPro" id="IPR052051">
    <property type="entry name" value="TCR_complex_component"/>
</dbReference>
<dbReference type="GO" id="GO:0005886">
    <property type="term" value="C:plasma membrane"/>
    <property type="evidence" value="ECO:0007669"/>
    <property type="project" value="UniProtKB-SubCell"/>
</dbReference>
<dbReference type="Pfam" id="PF07686">
    <property type="entry name" value="V-set"/>
    <property type="match status" value="1"/>
</dbReference>
<evidence type="ECO:0000256" key="6">
    <source>
        <dbReference type="ARBA" id="ARBA00023157"/>
    </source>
</evidence>
<evidence type="ECO:0000256" key="1">
    <source>
        <dbReference type="ARBA" id="ARBA00004236"/>
    </source>
</evidence>
<protein>
    <recommendedName>
        <fullName evidence="8">Ig-like domain-containing protein</fullName>
    </recommendedName>
</protein>
<dbReference type="Ensembl" id="ENSSMRT00000007371.1">
    <property type="protein sequence ID" value="ENSSMRP00000006294.1"/>
    <property type="gene ID" value="ENSSMRG00000005087.1"/>
</dbReference>
<feature type="domain" description="Ig-like" evidence="8">
    <location>
        <begin position="41"/>
        <end position="151"/>
    </location>
</feature>
<comment type="subcellular location">
    <subcellularLocation>
        <location evidence="1">Cell membrane</location>
    </subcellularLocation>
</comment>
<dbReference type="InterPro" id="IPR013783">
    <property type="entry name" value="Ig-like_fold"/>
</dbReference>
<reference evidence="9" key="2">
    <citation type="submission" date="2025-09" db="UniProtKB">
        <authorList>
            <consortium name="Ensembl"/>
        </authorList>
    </citation>
    <scope>IDENTIFICATION</scope>
</reference>
<accession>A0A8D0B6U3</accession>
<evidence type="ECO:0000259" key="8">
    <source>
        <dbReference type="PROSITE" id="PS50835"/>
    </source>
</evidence>
<dbReference type="InterPro" id="IPR013106">
    <property type="entry name" value="Ig_V-set"/>
</dbReference>
<dbReference type="GeneTree" id="ENSGT00940000162998"/>
<dbReference type="InterPro" id="IPR036179">
    <property type="entry name" value="Ig-like_dom_sf"/>
</dbReference>
<evidence type="ECO:0000256" key="3">
    <source>
        <dbReference type="ARBA" id="ARBA00022729"/>
    </source>
</evidence>
<dbReference type="SUPFAM" id="SSF48726">
    <property type="entry name" value="Immunoglobulin"/>
    <property type="match status" value="1"/>
</dbReference>
<reference evidence="9" key="1">
    <citation type="submission" date="2025-08" db="UniProtKB">
        <authorList>
            <consortium name="Ensembl"/>
        </authorList>
    </citation>
    <scope>IDENTIFICATION</scope>
</reference>
<dbReference type="Gene3D" id="2.60.40.10">
    <property type="entry name" value="Immunoglobulins"/>
    <property type="match status" value="1"/>
</dbReference>
<evidence type="ECO:0000256" key="7">
    <source>
        <dbReference type="ARBA" id="ARBA00023180"/>
    </source>
</evidence>
<dbReference type="GO" id="GO:0009617">
    <property type="term" value="P:response to bacterium"/>
    <property type="evidence" value="ECO:0007669"/>
    <property type="project" value="TreeGrafter"/>
</dbReference>
<proteinExistence type="predicted"/>
<keyword evidence="10" id="KW-1185">Reference proteome</keyword>
<dbReference type="OMA" id="ETRNICA"/>
<evidence type="ECO:0000256" key="2">
    <source>
        <dbReference type="ARBA" id="ARBA00022475"/>
    </source>
</evidence>
<dbReference type="PROSITE" id="PS50835">
    <property type="entry name" value="IG_LIKE"/>
    <property type="match status" value="1"/>
</dbReference>
<dbReference type="AlphaFoldDB" id="A0A8D0B6U3"/>
<keyword evidence="7" id="KW-0325">Glycoprotein</keyword>
<sequence>MLYRLSYPGSENLDGLVRDLNPGPLRETRNICALFLVLGTPQSDSVFQSPLQVEALEGEANLSCKHSSVTTETIFWYRKFPHQSPHFVVSGYSGKTRSTIIKGDLYVSKDRKSSILSFTSVSLEDSAVYYCALSDTVPRPGSLLVQKSSLTSPI</sequence>
<dbReference type="PANTHER" id="PTHR19433">
    <property type="entry name" value="T-CELL RECEPTOR ALPHA CHAIN V REGION-RELATED"/>
    <property type="match status" value="1"/>
</dbReference>
<keyword evidence="6" id="KW-1015">Disulfide bond</keyword>
<dbReference type="PANTHER" id="PTHR19433:SF111">
    <property type="entry name" value="T CELL RECEPTOR ALPHA VARIABLE 4"/>
    <property type="match status" value="1"/>
</dbReference>
<dbReference type="SMART" id="SM00409">
    <property type="entry name" value="IG"/>
    <property type="match status" value="1"/>
</dbReference>
<name>A0A8D0B6U3_SALMN</name>
<organism evidence="9 10">
    <name type="scientific">Salvator merianae</name>
    <name type="common">Argentine black and white tegu</name>
    <name type="synonym">Tupinambis merianae</name>
    <dbReference type="NCBI Taxonomy" id="96440"/>
    <lineage>
        <taxon>Eukaryota</taxon>
        <taxon>Metazoa</taxon>
        <taxon>Chordata</taxon>
        <taxon>Craniata</taxon>
        <taxon>Vertebrata</taxon>
        <taxon>Euteleostomi</taxon>
        <taxon>Lepidosauria</taxon>
        <taxon>Squamata</taxon>
        <taxon>Bifurcata</taxon>
        <taxon>Unidentata</taxon>
        <taxon>Episquamata</taxon>
        <taxon>Laterata</taxon>
        <taxon>Teiioidea</taxon>
        <taxon>Teiidae</taxon>
        <taxon>Salvator</taxon>
    </lineage>
</organism>
<dbReference type="SMART" id="SM00406">
    <property type="entry name" value="IGv"/>
    <property type="match status" value="1"/>
</dbReference>
<evidence type="ECO:0000256" key="4">
    <source>
        <dbReference type="ARBA" id="ARBA00022859"/>
    </source>
</evidence>
<keyword evidence="4" id="KW-0391">Immunity</keyword>
<keyword evidence="2" id="KW-1003">Cell membrane</keyword>